<reference evidence="13 14" key="1">
    <citation type="submission" date="2020-07" db="EMBL/GenBank/DDBJ databases">
        <title>Transfer of Campylobacter canadensis to the novel genus Avispirillum gen. nov., that also includes two novel species recovered from migratory waterfowl: Avispirillum anseris sp. nov. and Avispirillum brantae sp. nov.</title>
        <authorList>
            <person name="Miller W.G."/>
            <person name="Chapman M.H."/>
            <person name="Yee E."/>
            <person name="Inglis G.D."/>
        </authorList>
    </citation>
    <scope>NUCLEOTIDE SEQUENCE [LARGE SCALE GENOMIC DNA]</scope>
    <source>
        <strain evidence="13 14">L283</strain>
    </source>
</reference>
<dbReference type="Proteomes" id="UP000786183">
    <property type="component" value="Unassembled WGS sequence"/>
</dbReference>
<protein>
    <recommendedName>
        <fullName evidence="3">phosphatidylserine decarboxylase</fullName>
        <ecNumber evidence="3">4.1.1.65</ecNumber>
    </recommendedName>
</protein>
<dbReference type="Pfam" id="PF02666">
    <property type="entry name" value="PS_Dcarbxylase"/>
    <property type="match status" value="1"/>
</dbReference>
<keyword evidence="11" id="KW-0670">Pyruvate</keyword>
<evidence type="ECO:0000256" key="7">
    <source>
        <dbReference type="ARBA" id="ARBA00023145"/>
    </source>
</evidence>
<evidence type="ECO:0000256" key="6">
    <source>
        <dbReference type="ARBA" id="ARBA00023098"/>
    </source>
</evidence>
<name>A0ABS7WQH2_9BACT</name>
<comment type="pathway">
    <text evidence="2">Lipid metabolism.</text>
</comment>
<dbReference type="PANTHER" id="PTHR10067">
    <property type="entry name" value="PHOSPHATIDYLSERINE DECARBOXYLASE"/>
    <property type="match status" value="1"/>
</dbReference>
<keyword evidence="5" id="KW-0210">Decarboxylase</keyword>
<dbReference type="InterPro" id="IPR003817">
    <property type="entry name" value="PS_Dcarbxylase"/>
</dbReference>
<sequence length="256" mass="29899">MRKKISRIFGNIVKKEYPSFLQHFINKCYVNYFNIDLSDFKDYKEYKSLLELFTRRLVKERKLPSSEFISPCDGCILSYGVSSDFKAFSIKNKEYDIIELLGFKPNKQMNFLNIYLSPKDYHNYHSPCNMQILSARYFCAELFSVNLKALSLHENLYSRNERVVLECLSDDKSKFYMVFVGAVNVGKMEFDFDTSIKTNMPNGADFLKEYDNVYLQKGQMLGRFLMGSTILILSSDFSFDVNEGKISFADEIKIIK</sequence>
<evidence type="ECO:0000256" key="1">
    <source>
        <dbReference type="ARBA" id="ARBA00001928"/>
    </source>
</evidence>
<evidence type="ECO:0000313" key="14">
    <source>
        <dbReference type="Proteomes" id="UP000786183"/>
    </source>
</evidence>
<accession>A0ABS7WQH2</accession>
<evidence type="ECO:0000256" key="5">
    <source>
        <dbReference type="ARBA" id="ARBA00022793"/>
    </source>
</evidence>
<keyword evidence="14" id="KW-1185">Reference proteome</keyword>
<dbReference type="NCBIfam" id="TIGR00163">
    <property type="entry name" value="PS_decarb"/>
    <property type="match status" value="1"/>
</dbReference>
<evidence type="ECO:0000256" key="12">
    <source>
        <dbReference type="ARBA" id="ARBA00024326"/>
    </source>
</evidence>
<keyword evidence="8" id="KW-0594">Phospholipid biosynthesis</keyword>
<evidence type="ECO:0000256" key="4">
    <source>
        <dbReference type="ARBA" id="ARBA00022516"/>
    </source>
</evidence>
<evidence type="ECO:0000256" key="3">
    <source>
        <dbReference type="ARBA" id="ARBA00012243"/>
    </source>
</evidence>
<dbReference type="EMBL" id="JACGBB010000004">
    <property type="protein sequence ID" value="MBZ7987011.1"/>
    <property type="molecule type" value="Genomic_DNA"/>
</dbReference>
<keyword evidence="4" id="KW-0444">Lipid biosynthesis</keyword>
<organism evidence="13 14">
    <name type="scientific">Campylobacter canadensis</name>
    <dbReference type="NCBI Taxonomy" id="449520"/>
    <lineage>
        <taxon>Bacteria</taxon>
        <taxon>Pseudomonadati</taxon>
        <taxon>Campylobacterota</taxon>
        <taxon>Epsilonproteobacteria</taxon>
        <taxon>Campylobacterales</taxon>
        <taxon>Campylobacteraceae</taxon>
        <taxon>Campylobacter</taxon>
    </lineage>
</organism>
<evidence type="ECO:0000313" key="13">
    <source>
        <dbReference type="EMBL" id="MBZ7987011.1"/>
    </source>
</evidence>
<comment type="caution">
    <text evidence="13">The sequence shown here is derived from an EMBL/GenBank/DDBJ whole genome shotgun (WGS) entry which is preliminary data.</text>
</comment>
<dbReference type="InterPro" id="IPR033177">
    <property type="entry name" value="PSD-B"/>
</dbReference>
<gene>
    <name evidence="13" type="ORF">AVCANL283_02610</name>
</gene>
<dbReference type="PANTHER" id="PTHR10067:SF6">
    <property type="entry name" value="PHOSPHATIDYLSERINE DECARBOXYLASE PROENZYME, MITOCHONDRIAL"/>
    <property type="match status" value="1"/>
</dbReference>
<dbReference type="NCBIfam" id="NF003038">
    <property type="entry name" value="PRK03934.1"/>
    <property type="match status" value="1"/>
</dbReference>
<evidence type="ECO:0000256" key="9">
    <source>
        <dbReference type="ARBA" id="ARBA00023239"/>
    </source>
</evidence>
<proteinExistence type="predicted"/>
<evidence type="ECO:0000256" key="2">
    <source>
        <dbReference type="ARBA" id="ARBA00005189"/>
    </source>
</evidence>
<keyword evidence="10" id="KW-1208">Phospholipid metabolism</keyword>
<dbReference type="GO" id="GO:0004609">
    <property type="term" value="F:phosphatidylserine decarboxylase activity"/>
    <property type="evidence" value="ECO:0007669"/>
    <property type="project" value="UniProtKB-EC"/>
</dbReference>
<comment type="cofactor">
    <cofactor evidence="1">
        <name>pyruvate</name>
        <dbReference type="ChEBI" id="CHEBI:15361"/>
    </cofactor>
</comment>
<evidence type="ECO:0000256" key="11">
    <source>
        <dbReference type="ARBA" id="ARBA00023317"/>
    </source>
</evidence>
<dbReference type="EC" id="4.1.1.65" evidence="3"/>
<keyword evidence="7" id="KW-0865">Zymogen</keyword>
<dbReference type="RefSeq" id="WP_224325210.1">
    <property type="nucleotide sequence ID" value="NZ_JACGBB010000004.1"/>
</dbReference>
<evidence type="ECO:0000256" key="8">
    <source>
        <dbReference type="ARBA" id="ARBA00023209"/>
    </source>
</evidence>
<evidence type="ECO:0000256" key="10">
    <source>
        <dbReference type="ARBA" id="ARBA00023264"/>
    </source>
</evidence>
<keyword evidence="9 13" id="KW-0456">Lyase</keyword>
<comment type="pathway">
    <text evidence="12">Phospholipid metabolism; phosphatidylethanolamine biosynthesis.</text>
</comment>
<keyword evidence="6" id="KW-0443">Lipid metabolism</keyword>